<dbReference type="Pfam" id="PF13662">
    <property type="entry name" value="Toprim_4"/>
    <property type="match status" value="1"/>
</dbReference>
<dbReference type="PANTHER" id="PTHR30313">
    <property type="entry name" value="DNA PRIMASE"/>
    <property type="match status" value="1"/>
</dbReference>
<dbReference type="GO" id="GO:0003677">
    <property type="term" value="F:DNA binding"/>
    <property type="evidence" value="ECO:0007669"/>
    <property type="project" value="UniProtKB-KW"/>
</dbReference>
<gene>
    <name evidence="12" type="primary">dnaG</name>
    <name evidence="17" type="ORF">DI626_10295</name>
</gene>
<dbReference type="GO" id="GO:0006269">
    <property type="term" value="P:DNA replication, synthesis of primer"/>
    <property type="evidence" value="ECO:0007669"/>
    <property type="project" value="UniProtKB-UniRule"/>
</dbReference>
<feature type="zinc finger region" description="CHC2-type" evidence="12 14">
    <location>
        <begin position="44"/>
        <end position="68"/>
    </location>
</feature>
<dbReference type="GO" id="GO:0003899">
    <property type="term" value="F:DNA-directed RNA polymerase activity"/>
    <property type="evidence" value="ECO:0007669"/>
    <property type="project" value="UniProtKB-UniRule"/>
</dbReference>
<evidence type="ECO:0000256" key="6">
    <source>
        <dbReference type="ARBA" id="ARBA00022723"/>
    </source>
</evidence>
<feature type="region of interest" description="Disordered" evidence="15">
    <location>
        <begin position="621"/>
        <end position="646"/>
    </location>
</feature>
<dbReference type="Gene3D" id="1.10.860.10">
    <property type="entry name" value="DNAb Helicase, Chain A"/>
    <property type="match status" value="1"/>
</dbReference>
<accession>A0A2W4ZKI0</accession>
<dbReference type="GO" id="GO:0005737">
    <property type="term" value="C:cytoplasm"/>
    <property type="evidence" value="ECO:0007669"/>
    <property type="project" value="TreeGrafter"/>
</dbReference>
<dbReference type="GO" id="GO:0008270">
    <property type="term" value="F:zinc ion binding"/>
    <property type="evidence" value="ECO:0007669"/>
    <property type="project" value="UniProtKB-UniRule"/>
</dbReference>
<keyword evidence="7 12" id="KW-0863">Zinc-finger</keyword>
<keyword evidence="11 12" id="KW-0804">Transcription</keyword>
<dbReference type="FunFam" id="3.40.1360.10:FF:000002">
    <property type="entry name" value="DNA primase"/>
    <property type="match status" value="1"/>
</dbReference>
<dbReference type="EC" id="2.7.7.101" evidence="12"/>
<evidence type="ECO:0000256" key="3">
    <source>
        <dbReference type="ARBA" id="ARBA00022679"/>
    </source>
</evidence>
<dbReference type="GO" id="GO:1990077">
    <property type="term" value="C:primosome complex"/>
    <property type="evidence" value="ECO:0007669"/>
    <property type="project" value="UniProtKB-KW"/>
</dbReference>
<evidence type="ECO:0000313" key="17">
    <source>
        <dbReference type="EMBL" id="PZO82106.1"/>
    </source>
</evidence>
<dbReference type="InterPro" id="IPR006171">
    <property type="entry name" value="TOPRIM_dom"/>
</dbReference>
<evidence type="ECO:0000256" key="2">
    <source>
        <dbReference type="ARBA" id="ARBA00022515"/>
    </source>
</evidence>
<evidence type="ECO:0000256" key="12">
    <source>
        <dbReference type="HAMAP-Rule" id="MF_00974"/>
    </source>
</evidence>
<evidence type="ECO:0000259" key="16">
    <source>
        <dbReference type="PROSITE" id="PS50880"/>
    </source>
</evidence>
<dbReference type="InterPro" id="IPR050219">
    <property type="entry name" value="DnaG_primase"/>
</dbReference>
<dbReference type="SUPFAM" id="SSF56731">
    <property type="entry name" value="DNA primase core"/>
    <property type="match status" value="1"/>
</dbReference>
<keyword evidence="4 12" id="KW-0548">Nucleotidyltransferase</keyword>
<keyword evidence="6 12" id="KW-0479">Metal-binding</keyword>
<dbReference type="InterPro" id="IPR013264">
    <property type="entry name" value="DNAG_N"/>
</dbReference>
<comment type="caution">
    <text evidence="17">The sequence shown here is derived from an EMBL/GenBank/DDBJ whole genome shotgun (WGS) entry which is preliminary data.</text>
</comment>
<dbReference type="Gene3D" id="3.90.580.10">
    <property type="entry name" value="Zinc finger, CHC2-type domain"/>
    <property type="match status" value="1"/>
</dbReference>
<dbReference type="PROSITE" id="PS50880">
    <property type="entry name" value="TOPRIM"/>
    <property type="match status" value="1"/>
</dbReference>
<evidence type="ECO:0000256" key="5">
    <source>
        <dbReference type="ARBA" id="ARBA00022705"/>
    </source>
</evidence>
<dbReference type="NCBIfam" id="TIGR01391">
    <property type="entry name" value="dnaG"/>
    <property type="match status" value="1"/>
</dbReference>
<dbReference type="GO" id="GO:0000428">
    <property type="term" value="C:DNA-directed RNA polymerase complex"/>
    <property type="evidence" value="ECO:0007669"/>
    <property type="project" value="UniProtKB-KW"/>
</dbReference>
<keyword evidence="8 12" id="KW-0862">Zinc</keyword>
<dbReference type="SUPFAM" id="SSF57783">
    <property type="entry name" value="Zinc beta-ribbon"/>
    <property type="match status" value="1"/>
</dbReference>
<sequence length="646" mass="72463">MLLEQGMTIPPRFLDELRARLTLSDIIGKRVRLTRAGREFKGCCPFHNEKSPSFYVNDDKQFFHCFGCGTHGSAIDFVMRHDNLSFIEAVETLAATAGMQVPQSSPADVERAKKEKDLYSLMDEAAKWMEAQLRKPENKTAYDYMRERGVPDDVLSAFRVGYVPADMQSLRKHLAAQGYTDAQMIEGGLLKTSEKAREPYAFFRERVMFPVPDRRGRIVAFGGRILPDHLRAPDRGDFKPPKYINSTDTPLFHKGSMLYGEPHARLAASEGLTVIVVEGYLDVIACFRGGFRGAVAPLGTALTEEQILRLWKMIPEEHKVPVLCFDGDNAGRRAAARACERILPHLKPNHSAKIAFLPDGEDPDTLINGKGKDAFSAVLSGALNLVDFLWQENYAGRDFDTPESRAGLSKTLEDTASRITDRTVQHYYREAFRQKVREAFAPKPAAASAGSAAPVSERRPYQPQNRQWQGNFKGRNGFGGRESMVPPPPIPSLQRPISAKNGLFSRALLACLLNNPVIFHDIEEEASRLHFPENGLDRLRQAVLSTLSRKPELDAAALKTHLSGQGLGEQMQLILNESVYTHAPFARVSEDDGAVVAAWREAWKRMQAQEEERDIRQAKIAFQEDMNEENEARWQNMRKRPGTPDS</sequence>
<feature type="compositionally biased region" description="Basic residues" evidence="15">
    <location>
        <begin position="636"/>
        <end position="646"/>
    </location>
</feature>
<dbReference type="SMART" id="SM00493">
    <property type="entry name" value="TOPRIM"/>
    <property type="match status" value="1"/>
</dbReference>
<comment type="cofactor">
    <cofactor evidence="12 13 14">
        <name>Zn(2+)</name>
        <dbReference type="ChEBI" id="CHEBI:29105"/>
    </cofactor>
    <text evidence="12 13 14">Binds 1 zinc ion per monomer.</text>
</comment>
<dbReference type="InterPro" id="IPR030846">
    <property type="entry name" value="DnaG_bac"/>
</dbReference>
<comment type="subunit">
    <text evidence="12">Monomer. Interacts with DnaB.</text>
</comment>
<dbReference type="HAMAP" id="MF_00974">
    <property type="entry name" value="DNA_primase_DnaG"/>
    <property type="match status" value="1"/>
</dbReference>
<reference evidence="17 18" key="1">
    <citation type="submission" date="2017-08" db="EMBL/GenBank/DDBJ databases">
        <title>Infants hospitalized years apart are colonized by the same room-sourced microbial strains.</title>
        <authorList>
            <person name="Brooks B."/>
            <person name="Olm M.R."/>
            <person name="Firek B.A."/>
            <person name="Baker R."/>
            <person name="Thomas B.C."/>
            <person name="Morowitz M.J."/>
            <person name="Banfield J.F."/>
        </authorList>
    </citation>
    <scope>NUCLEOTIDE SEQUENCE [LARGE SCALE GENOMIC DNA]</scope>
    <source>
        <strain evidence="17">S2_018_000_R2_104</strain>
    </source>
</reference>
<dbReference type="InterPro" id="IPR006295">
    <property type="entry name" value="DNA_primase_DnaG"/>
</dbReference>
<comment type="catalytic activity">
    <reaction evidence="12">
        <text>ssDNA + n NTP = ssDNA/pppN(pN)n-1 hybrid + (n-1) diphosphate.</text>
        <dbReference type="EC" id="2.7.7.101"/>
    </reaction>
</comment>
<dbReference type="Gene3D" id="3.90.980.10">
    <property type="entry name" value="DNA primase, catalytic core, N-terminal domain"/>
    <property type="match status" value="1"/>
</dbReference>
<evidence type="ECO:0000256" key="13">
    <source>
        <dbReference type="PIRNR" id="PIRNR002811"/>
    </source>
</evidence>
<dbReference type="PANTHER" id="PTHR30313:SF2">
    <property type="entry name" value="DNA PRIMASE"/>
    <property type="match status" value="1"/>
</dbReference>
<evidence type="ECO:0000313" key="18">
    <source>
        <dbReference type="Proteomes" id="UP000249557"/>
    </source>
</evidence>
<dbReference type="Proteomes" id="UP000249557">
    <property type="component" value="Unassembled WGS sequence"/>
</dbReference>
<keyword evidence="1 12" id="KW-0240">DNA-directed RNA polymerase</keyword>
<evidence type="ECO:0000256" key="14">
    <source>
        <dbReference type="PIRSR" id="PIRSR002811-1"/>
    </source>
</evidence>
<comment type="domain">
    <text evidence="12">Contains an N-terminal zinc-binding domain, a central core domain that contains the primase activity, and a C-terminal DnaB-binding domain.</text>
</comment>
<evidence type="ECO:0000256" key="4">
    <source>
        <dbReference type="ARBA" id="ARBA00022695"/>
    </source>
</evidence>
<keyword evidence="3 12" id="KW-0808">Transferase</keyword>
<keyword evidence="9" id="KW-0460">Magnesium</keyword>
<dbReference type="InterPro" id="IPR016136">
    <property type="entry name" value="DNA_helicase_N/primase_C"/>
</dbReference>
<evidence type="ECO:0000256" key="9">
    <source>
        <dbReference type="ARBA" id="ARBA00022842"/>
    </source>
</evidence>
<dbReference type="Pfam" id="PF08275">
    <property type="entry name" value="DNAG_N"/>
    <property type="match status" value="1"/>
</dbReference>
<evidence type="ECO:0000256" key="7">
    <source>
        <dbReference type="ARBA" id="ARBA00022771"/>
    </source>
</evidence>
<evidence type="ECO:0000256" key="8">
    <source>
        <dbReference type="ARBA" id="ARBA00022833"/>
    </source>
</evidence>
<dbReference type="Pfam" id="PF01807">
    <property type="entry name" value="Zn_ribbon_DnaG"/>
    <property type="match status" value="1"/>
</dbReference>
<feature type="region of interest" description="Disordered" evidence="15">
    <location>
        <begin position="443"/>
        <end position="489"/>
    </location>
</feature>
<dbReference type="SMART" id="SM00400">
    <property type="entry name" value="ZnF_CHCC"/>
    <property type="match status" value="1"/>
</dbReference>
<dbReference type="EMBL" id="QFNK01000272">
    <property type="protein sequence ID" value="PZO82106.1"/>
    <property type="molecule type" value="Genomic_DNA"/>
</dbReference>
<evidence type="ECO:0000256" key="11">
    <source>
        <dbReference type="ARBA" id="ARBA00023163"/>
    </source>
</evidence>
<dbReference type="Gene3D" id="3.40.1360.10">
    <property type="match status" value="1"/>
</dbReference>
<organism evidence="17 18">
    <name type="scientific">Micavibrio aeruginosavorus</name>
    <dbReference type="NCBI Taxonomy" id="349221"/>
    <lineage>
        <taxon>Bacteria</taxon>
        <taxon>Pseudomonadati</taxon>
        <taxon>Bdellovibrionota</taxon>
        <taxon>Bdellovibrionia</taxon>
        <taxon>Bdellovibrionales</taxon>
        <taxon>Pseudobdellovibrionaceae</taxon>
        <taxon>Micavibrio</taxon>
    </lineage>
</organism>
<keyword evidence="2 12" id="KW-0639">Primosome</keyword>
<dbReference type="InterPro" id="IPR002694">
    <property type="entry name" value="Znf_CHC2"/>
</dbReference>
<proteinExistence type="inferred from homology"/>
<evidence type="ECO:0000256" key="10">
    <source>
        <dbReference type="ARBA" id="ARBA00023125"/>
    </source>
</evidence>
<feature type="compositionally biased region" description="Low complexity" evidence="15">
    <location>
        <begin position="443"/>
        <end position="455"/>
    </location>
</feature>
<dbReference type="InterPro" id="IPR037068">
    <property type="entry name" value="DNA_primase_core_N_sf"/>
</dbReference>
<evidence type="ECO:0000256" key="15">
    <source>
        <dbReference type="SAM" id="MobiDB-lite"/>
    </source>
</evidence>
<dbReference type="PIRSF" id="PIRSF002811">
    <property type="entry name" value="DnaG"/>
    <property type="match status" value="1"/>
</dbReference>
<comment type="similarity">
    <text evidence="12 13">Belongs to the DnaG primase family.</text>
</comment>
<comment type="function">
    <text evidence="12 13">RNA polymerase that catalyzes the synthesis of short RNA molecules used as primers for DNA polymerase during DNA replication.</text>
</comment>
<keyword evidence="10 12" id="KW-0238">DNA-binding</keyword>
<dbReference type="FunFam" id="3.90.580.10:FF:000001">
    <property type="entry name" value="DNA primase"/>
    <property type="match status" value="1"/>
</dbReference>
<dbReference type="CDD" id="cd03364">
    <property type="entry name" value="TOPRIM_DnaG_primases"/>
    <property type="match status" value="1"/>
</dbReference>
<dbReference type="InterPro" id="IPR036977">
    <property type="entry name" value="DNA_primase_Znf_CHC2"/>
</dbReference>
<dbReference type="AlphaFoldDB" id="A0A2W4ZKI0"/>
<feature type="domain" description="Toprim" evidence="16">
    <location>
        <begin position="272"/>
        <end position="358"/>
    </location>
</feature>
<dbReference type="InterPro" id="IPR034151">
    <property type="entry name" value="TOPRIM_DnaG_bac"/>
</dbReference>
<keyword evidence="5 12" id="KW-0235">DNA replication</keyword>
<name>A0A2W4ZKI0_9BACT</name>
<protein>
    <recommendedName>
        <fullName evidence="12 13">DNA primase</fullName>
        <ecNumber evidence="12">2.7.7.101</ecNumber>
    </recommendedName>
</protein>
<evidence type="ECO:0000256" key="1">
    <source>
        <dbReference type="ARBA" id="ARBA00022478"/>
    </source>
</evidence>